<evidence type="ECO:0000313" key="4">
    <source>
        <dbReference type="EMBL" id="GLH70714.1"/>
    </source>
</evidence>
<dbReference type="SUPFAM" id="SSF55729">
    <property type="entry name" value="Acyl-CoA N-acyltransferases (Nat)"/>
    <property type="match status" value="1"/>
</dbReference>
<dbReference type="CDD" id="cd04301">
    <property type="entry name" value="NAT_SF"/>
    <property type="match status" value="1"/>
</dbReference>
<evidence type="ECO:0000256" key="2">
    <source>
        <dbReference type="ARBA" id="ARBA00023315"/>
    </source>
</evidence>
<dbReference type="PROSITE" id="PS51186">
    <property type="entry name" value="GNAT"/>
    <property type="match status" value="1"/>
</dbReference>
<name>A0ABQ5Q879_9BACT</name>
<dbReference type="InterPro" id="IPR050832">
    <property type="entry name" value="Bact_Acetyltransf"/>
</dbReference>
<protein>
    <recommendedName>
        <fullName evidence="3">N-acetyltransferase domain-containing protein</fullName>
    </recommendedName>
</protein>
<dbReference type="InterPro" id="IPR016181">
    <property type="entry name" value="Acyl_CoA_acyltransferase"/>
</dbReference>
<evidence type="ECO:0000259" key="3">
    <source>
        <dbReference type="PROSITE" id="PS51186"/>
    </source>
</evidence>
<dbReference type="Pfam" id="PF00583">
    <property type="entry name" value="Acetyltransf_1"/>
    <property type="match status" value="1"/>
</dbReference>
<dbReference type="Gene3D" id="3.40.630.30">
    <property type="match status" value="1"/>
</dbReference>
<comment type="caution">
    <text evidence="4">The sequence shown here is derived from an EMBL/GenBank/DDBJ whole genome shotgun (WGS) entry which is preliminary data.</text>
</comment>
<dbReference type="RefSeq" id="WP_285726207.1">
    <property type="nucleotide sequence ID" value="NZ_BSDD01000004.1"/>
</dbReference>
<dbReference type="PANTHER" id="PTHR43877">
    <property type="entry name" value="AMINOALKYLPHOSPHONATE N-ACETYLTRANSFERASE-RELATED-RELATED"/>
    <property type="match status" value="1"/>
</dbReference>
<accession>A0ABQ5Q879</accession>
<dbReference type="Proteomes" id="UP001165089">
    <property type="component" value="Unassembled WGS sequence"/>
</dbReference>
<sequence>MSPESCRIRPALPGDVDRLALLTDQLGYPTSPRIIRARLYQLAAENAQAVLVAELGDQVVGWAQVGRGLSLEAGEQAELVGLVVDESLRSRGIGAALVAAAEAWARERGLGRLRVRSNVTRDATHRFYRKLGFEEAKRQVVFRKDLAQPAPDRS</sequence>
<dbReference type="EMBL" id="BSDD01000004">
    <property type="protein sequence ID" value="GLH70714.1"/>
    <property type="molecule type" value="Genomic_DNA"/>
</dbReference>
<gene>
    <name evidence="4" type="ORF">GETHPA_22470</name>
</gene>
<dbReference type="InterPro" id="IPR000182">
    <property type="entry name" value="GNAT_dom"/>
</dbReference>
<evidence type="ECO:0000313" key="5">
    <source>
        <dbReference type="Proteomes" id="UP001165089"/>
    </source>
</evidence>
<reference evidence="4 5" key="1">
    <citation type="journal article" date="2023" name="Antonie Van Leeuwenhoek">
        <title>Mesoterricola silvestris gen. nov., sp. nov., Mesoterricola sediminis sp. nov., Geothrix oryzae sp. nov., Geothrix edaphica sp. nov., Geothrix rubra sp. nov., and Geothrix limicola sp. nov., six novel members of Acidobacteriota isolated from soils.</title>
        <authorList>
            <person name="Itoh H."/>
            <person name="Sugisawa Y."/>
            <person name="Mise K."/>
            <person name="Xu Z."/>
            <person name="Kuniyasu M."/>
            <person name="Ushijima N."/>
            <person name="Kawano K."/>
            <person name="Kobayashi E."/>
            <person name="Shiratori Y."/>
            <person name="Masuda Y."/>
            <person name="Senoo K."/>
        </authorList>
    </citation>
    <scope>NUCLEOTIDE SEQUENCE [LARGE SCALE GENOMIC DNA]</scope>
    <source>
        <strain evidence="4 5">Red803</strain>
    </source>
</reference>
<keyword evidence="2" id="KW-0012">Acyltransferase</keyword>
<organism evidence="4 5">
    <name type="scientific">Geothrix rubra</name>
    <dbReference type="NCBI Taxonomy" id="2927977"/>
    <lineage>
        <taxon>Bacteria</taxon>
        <taxon>Pseudomonadati</taxon>
        <taxon>Acidobacteriota</taxon>
        <taxon>Holophagae</taxon>
        <taxon>Holophagales</taxon>
        <taxon>Holophagaceae</taxon>
        <taxon>Geothrix</taxon>
    </lineage>
</organism>
<keyword evidence="5" id="KW-1185">Reference proteome</keyword>
<proteinExistence type="predicted"/>
<keyword evidence="1" id="KW-0808">Transferase</keyword>
<feature type="domain" description="N-acetyltransferase" evidence="3">
    <location>
        <begin position="6"/>
        <end position="151"/>
    </location>
</feature>
<evidence type="ECO:0000256" key="1">
    <source>
        <dbReference type="ARBA" id="ARBA00022679"/>
    </source>
</evidence>